<comment type="caution">
    <text evidence="4">The sequence shown here is derived from an EMBL/GenBank/DDBJ whole genome shotgun (WGS) entry which is preliminary data.</text>
</comment>
<feature type="domain" description="HTH tetR-type" evidence="3">
    <location>
        <begin position="3"/>
        <end position="63"/>
    </location>
</feature>
<evidence type="ECO:0000256" key="2">
    <source>
        <dbReference type="PROSITE-ProRule" id="PRU00335"/>
    </source>
</evidence>
<dbReference type="SUPFAM" id="SSF46689">
    <property type="entry name" value="Homeodomain-like"/>
    <property type="match status" value="1"/>
</dbReference>
<evidence type="ECO:0000313" key="4">
    <source>
        <dbReference type="EMBL" id="MEB3962708.1"/>
    </source>
</evidence>
<dbReference type="RefSeq" id="WP_324770293.1">
    <property type="nucleotide sequence ID" value="NZ_BAAATS010000067.1"/>
</dbReference>
<dbReference type="EMBL" id="JAOZYB010000168">
    <property type="protein sequence ID" value="MEB3962708.1"/>
    <property type="molecule type" value="Genomic_DNA"/>
</dbReference>
<gene>
    <name evidence="4" type="ORF">OKJ48_21005</name>
</gene>
<dbReference type="PROSITE" id="PS50977">
    <property type="entry name" value="HTH_TETR_2"/>
    <property type="match status" value="1"/>
</dbReference>
<feature type="DNA-binding region" description="H-T-H motif" evidence="2">
    <location>
        <begin position="26"/>
        <end position="45"/>
    </location>
</feature>
<dbReference type="InterPro" id="IPR009057">
    <property type="entry name" value="Homeodomain-like_sf"/>
</dbReference>
<sequence length="189" mass="20574">MPSAGQSELLEAAYRYALAHGLADLSLRPLAEAIGSSTRVLMFLFGSKDGLVRALLERARVHEPAVLAQLRQEDNPVGLATAAERVWTWLAAGEHCPLLRLWAEACTRSLVEPEGPWAGFAEVTVEDWLNLLAACPPEPQRDAEAGSVRRTAAMPVLRGVLLDLLATDDEPRVTAAVHHQLALRRSDDD</sequence>
<keyword evidence="5" id="KW-1185">Reference proteome</keyword>
<dbReference type="Proteomes" id="UP001352223">
    <property type="component" value="Unassembled WGS sequence"/>
</dbReference>
<dbReference type="Pfam" id="PF00440">
    <property type="entry name" value="TetR_N"/>
    <property type="match status" value="1"/>
</dbReference>
<dbReference type="Gene3D" id="1.10.357.10">
    <property type="entry name" value="Tetracycline Repressor, domain 2"/>
    <property type="match status" value="1"/>
</dbReference>
<proteinExistence type="predicted"/>
<accession>A0ABU6CDB5</accession>
<evidence type="ECO:0000313" key="5">
    <source>
        <dbReference type="Proteomes" id="UP001352223"/>
    </source>
</evidence>
<reference evidence="4 5" key="1">
    <citation type="submission" date="2022-10" db="EMBL/GenBank/DDBJ databases">
        <authorList>
            <person name="Xie J."/>
            <person name="Shen N."/>
        </authorList>
    </citation>
    <scope>NUCLEOTIDE SEQUENCE [LARGE SCALE GENOMIC DNA]</scope>
    <source>
        <strain evidence="4 5">DSM 41681</strain>
    </source>
</reference>
<organism evidence="4 5">
    <name type="scientific">Streptomyces kunmingensis</name>
    <dbReference type="NCBI Taxonomy" id="68225"/>
    <lineage>
        <taxon>Bacteria</taxon>
        <taxon>Bacillati</taxon>
        <taxon>Actinomycetota</taxon>
        <taxon>Actinomycetes</taxon>
        <taxon>Kitasatosporales</taxon>
        <taxon>Streptomycetaceae</taxon>
        <taxon>Streptomyces</taxon>
    </lineage>
</organism>
<name>A0ABU6CDB5_9ACTN</name>
<evidence type="ECO:0000259" key="3">
    <source>
        <dbReference type="PROSITE" id="PS50977"/>
    </source>
</evidence>
<keyword evidence="1 2" id="KW-0238">DNA-binding</keyword>
<evidence type="ECO:0000256" key="1">
    <source>
        <dbReference type="ARBA" id="ARBA00023125"/>
    </source>
</evidence>
<protein>
    <submittedName>
        <fullName evidence="4">TetR/AcrR family transcriptional regulator</fullName>
    </submittedName>
</protein>
<dbReference type="InterPro" id="IPR001647">
    <property type="entry name" value="HTH_TetR"/>
</dbReference>